<feature type="region of interest" description="Disordered" evidence="1">
    <location>
        <begin position="1"/>
        <end position="84"/>
    </location>
</feature>
<protein>
    <submittedName>
        <fullName evidence="2">Uncharacterized protein</fullName>
    </submittedName>
</protein>
<reference evidence="2 3" key="1">
    <citation type="submission" date="2019-07" db="EMBL/GenBank/DDBJ databases">
        <title>Genomics analysis of Aphanomyces spp. identifies a new class of oomycete effector associated with host adaptation.</title>
        <authorList>
            <person name="Gaulin E."/>
        </authorList>
    </citation>
    <scope>NUCLEOTIDE SEQUENCE [LARGE SCALE GENOMIC DNA]</scope>
    <source>
        <strain evidence="2 3">ATCC 201684</strain>
    </source>
</reference>
<accession>A0A6G0XTN6</accession>
<name>A0A6G0XTN6_9STRA</name>
<dbReference type="AlphaFoldDB" id="A0A6G0XTN6"/>
<evidence type="ECO:0000313" key="2">
    <source>
        <dbReference type="EMBL" id="KAF0743995.1"/>
    </source>
</evidence>
<dbReference type="Proteomes" id="UP000481153">
    <property type="component" value="Unassembled WGS sequence"/>
</dbReference>
<dbReference type="VEuPathDB" id="FungiDB:AeMF1_000783"/>
<feature type="compositionally biased region" description="Polar residues" evidence="1">
    <location>
        <begin position="1"/>
        <end position="11"/>
    </location>
</feature>
<gene>
    <name evidence="2" type="ORF">Ae201684_001634</name>
</gene>
<dbReference type="EMBL" id="VJMJ01000012">
    <property type="protein sequence ID" value="KAF0743995.1"/>
    <property type="molecule type" value="Genomic_DNA"/>
</dbReference>
<evidence type="ECO:0000256" key="1">
    <source>
        <dbReference type="SAM" id="MobiDB-lite"/>
    </source>
</evidence>
<keyword evidence="3" id="KW-1185">Reference proteome</keyword>
<proteinExistence type="predicted"/>
<feature type="compositionally biased region" description="Polar residues" evidence="1">
    <location>
        <begin position="60"/>
        <end position="69"/>
    </location>
</feature>
<comment type="caution">
    <text evidence="2">The sequence shown here is derived from an EMBL/GenBank/DDBJ whole genome shotgun (WGS) entry which is preliminary data.</text>
</comment>
<feature type="compositionally biased region" description="Polar residues" evidence="1">
    <location>
        <begin position="34"/>
        <end position="43"/>
    </location>
</feature>
<sequence length="122" mass="13197">MAKVASEQSIAALSMEPRDEDEEEEKIGAMAETGSVSSISVVTQGPPLDAAPPRIEGLRKQSSYKNENPWNRPRTGKKISFVDEGGSNVPLHEITYSKFTHYSRVAQTQAVPPPPGGCCVLQ</sequence>
<organism evidence="2 3">
    <name type="scientific">Aphanomyces euteiches</name>
    <dbReference type="NCBI Taxonomy" id="100861"/>
    <lineage>
        <taxon>Eukaryota</taxon>
        <taxon>Sar</taxon>
        <taxon>Stramenopiles</taxon>
        <taxon>Oomycota</taxon>
        <taxon>Saprolegniomycetes</taxon>
        <taxon>Saprolegniales</taxon>
        <taxon>Verrucalvaceae</taxon>
        <taxon>Aphanomyces</taxon>
    </lineage>
</organism>
<evidence type="ECO:0000313" key="3">
    <source>
        <dbReference type="Proteomes" id="UP000481153"/>
    </source>
</evidence>